<organism evidence="7 8">
    <name type="scientific">Rhododendron griersonianum</name>
    <dbReference type="NCBI Taxonomy" id="479676"/>
    <lineage>
        <taxon>Eukaryota</taxon>
        <taxon>Viridiplantae</taxon>
        <taxon>Streptophyta</taxon>
        <taxon>Embryophyta</taxon>
        <taxon>Tracheophyta</taxon>
        <taxon>Spermatophyta</taxon>
        <taxon>Magnoliopsida</taxon>
        <taxon>eudicotyledons</taxon>
        <taxon>Gunneridae</taxon>
        <taxon>Pentapetalae</taxon>
        <taxon>asterids</taxon>
        <taxon>Ericales</taxon>
        <taxon>Ericaceae</taxon>
        <taxon>Ericoideae</taxon>
        <taxon>Rhodoreae</taxon>
        <taxon>Rhododendron</taxon>
    </lineage>
</organism>
<dbReference type="Pfam" id="PF06839">
    <property type="entry name" value="Zn_ribbon_GRF"/>
    <property type="match status" value="1"/>
</dbReference>
<dbReference type="Proteomes" id="UP000823749">
    <property type="component" value="Chromosome 6"/>
</dbReference>
<evidence type="ECO:0000313" key="8">
    <source>
        <dbReference type="Proteomes" id="UP000823749"/>
    </source>
</evidence>
<dbReference type="GO" id="GO:0008270">
    <property type="term" value="F:zinc ion binding"/>
    <property type="evidence" value="ECO:0007669"/>
    <property type="project" value="UniProtKB-KW"/>
</dbReference>
<evidence type="ECO:0000256" key="2">
    <source>
        <dbReference type="ARBA" id="ARBA00022771"/>
    </source>
</evidence>
<evidence type="ECO:0000256" key="1">
    <source>
        <dbReference type="ARBA" id="ARBA00022723"/>
    </source>
</evidence>
<evidence type="ECO:0000256" key="5">
    <source>
        <dbReference type="SAM" id="Coils"/>
    </source>
</evidence>
<sequence length="169" mass="19300">MSSSSSTNYSQYRGEETCKCGRRAVMRTSLTVKNPERRFLGCINYKKHNDCNFFVWVDPETCPRGLEYARRMQAIKDELERQVEELKMMNEGLKRGKEMVEEENDALVVKLADLTEMNINLIASNEALQAQIEGRKKFGKSFFLGENHSSGSPIVCCLCDWCACVKPLP</sequence>
<proteinExistence type="predicted"/>
<comment type="caution">
    <text evidence="7">The sequence shown here is derived from an EMBL/GenBank/DDBJ whole genome shotgun (WGS) entry which is preliminary data.</text>
</comment>
<dbReference type="PROSITE" id="PS51999">
    <property type="entry name" value="ZF_GRF"/>
    <property type="match status" value="1"/>
</dbReference>
<evidence type="ECO:0000259" key="6">
    <source>
        <dbReference type="PROSITE" id="PS51999"/>
    </source>
</evidence>
<feature type="domain" description="GRF-type" evidence="6">
    <location>
        <begin position="18"/>
        <end position="60"/>
    </location>
</feature>
<gene>
    <name evidence="7" type="ORF">RHGRI_017172</name>
</gene>
<evidence type="ECO:0000256" key="4">
    <source>
        <dbReference type="PROSITE-ProRule" id="PRU01343"/>
    </source>
</evidence>
<dbReference type="PANTHER" id="PTHR33248">
    <property type="entry name" value="ZINC ION-BINDING PROTEIN"/>
    <property type="match status" value="1"/>
</dbReference>
<keyword evidence="3" id="KW-0862">Zinc</keyword>
<name>A0AAV6JWS7_9ERIC</name>
<keyword evidence="1" id="KW-0479">Metal-binding</keyword>
<dbReference type="EMBL" id="JACTNZ010000006">
    <property type="protein sequence ID" value="KAG5544643.1"/>
    <property type="molecule type" value="Genomic_DNA"/>
</dbReference>
<dbReference type="InterPro" id="IPR010666">
    <property type="entry name" value="Znf_GRF"/>
</dbReference>
<feature type="coiled-coil region" evidence="5">
    <location>
        <begin position="69"/>
        <end position="131"/>
    </location>
</feature>
<reference evidence="7 8" key="1">
    <citation type="submission" date="2020-08" db="EMBL/GenBank/DDBJ databases">
        <title>Plant Genome Project.</title>
        <authorList>
            <person name="Zhang R.-G."/>
        </authorList>
    </citation>
    <scope>NUCLEOTIDE SEQUENCE [LARGE SCALE GENOMIC DNA]</scope>
    <source>
        <strain evidence="7">WSP0</strain>
        <tissue evidence="7">Leaf</tissue>
    </source>
</reference>
<evidence type="ECO:0000256" key="3">
    <source>
        <dbReference type="ARBA" id="ARBA00022833"/>
    </source>
</evidence>
<evidence type="ECO:0000313" key="7">
    <source>
        <dbReference type="EMBL" id="KAG5544643.1"/>
    </source>
</evidence>
<accession>A0AAV6JWS7</accession>
<keyword evidence="2 4" id="KW-0863">Zinc-finger</keyword>
<dbReference type="AlphaFoldDB" id="A0AAV6JWS7"/>
<protein>
    <recommendedName>
        <fullName evidence="6">GRF-type domain-containing protein</fullName>
    </recommendedName>
</protein>
<keyword evidence="8" id="KW-1185">Reference proteome</keyword>
<keyword evidence="5" id="KW-0175">Coiled coil</keyword>